<name>A0AA51X5Q1_9GAMM</name>
<dbReference type="KEGG" id="plei:Q9312_13545"/>
<dbReference type="RefSeq" id="WP_309201395.1">
    <property type="nucleotide sequence ID" value="NZ_CP133548.1"/>
</dbReference>
<dbReference type="PANTHER" id="PTHR34406">
    <property type="entry name" value="PROTEIN YCEI"/>
    <property type="match status" value="1"/>
</dbReference>
<dbReference type="Pfam" id="PF04264">
    <property type="entry name" value="YceI"/>
    <property type="match status" value="1"/>
</dbReference>
<feature type="signal peptide" evidence="1">
    <location>
        <begin position="1"/>
        <end position="19"/>
    </location>
</feature>
<gene>
    <name evidence="3" type="ORF">Q9312_13545</name>
</gene>
<dbReference type="InterPro" id="IPR007372">
    <property type="entry name" value="Lipid/polyisoprenoid-bd_YceI"/>
</dbReference>
<evidence type="ECO:0000259" key="2">
    <source>
        <dbReference type="SMART" id="SM00867"/>
    </source>
</evidence>
<feature type="domain" description="Lipid/polyisoprenoid-binding YceI-like" evidence="2">
    <location>
        <begin position="21"/>
        <end position="182"/>
    </location>
</feature>
<organism evidence="3 4">
    <name type="scientific">Pleionea litopenaei</name>
    <dbReference type="NCBI Taxonomy" id="3070815"/>
    <lineage>
        <taxon>Bacteria</taxon>
        <taxon>Pseudomonadati</taxon>
        <taxon>Pseudomonadota</taxon>
        <taxon>Gammaproteobacteria</taxon>
        <taxon>Oceanospirillales</taxon>
        <taxon>Pleioneaceae</taxon>
        <taxon>Pleionea</taxon>
    </lineage>
</organism>
<protein>
    <submittedName>
        <fullName evidence="3">YceI family protein</fullName>
    </submittedName>
</protein>
<dbReference type="AlphaFoldDB" id="A0AA51X5Q1"/>
<keyword evidence="1" id="KW-0732">Signal</keyword>
<evidence type="ECO:0000313" key="4">
    <source>
        <dbReference type="Proteomes" id="UP001239782"/>
    </source>
</evidence>
<dbReference type="PANTHER" id="PTHR34406:SF1">
    <property type="entry name" value="PROTEIN YCEI"/>
    <property type="match status" value="1"/>
</dbReference>
<keyword evidence="4" id="KW-1185">Reference proteome</keyword>
<dbReference type="Proteomes" id="UP001239782">
    <property type="component" value="Chromosome"/>
</dbReference>
<proteinExistence type="predicted"/>
<reference evidence="3 4" key="1">
    <citation type="submission" date="2023-08" db="EMBL/GenBank/DDBJ databases">
        <title>Pleionea litopenaei sp. nov., isolated from stomach of juvenile Litopenaeus vannamei.</title>
        <authorList>
            <person name="Rho A.M."/>
            <person name="Hwang C.Y."/>
        </authorList>
    </citation>
    <scope>NUCLEOTIDE SEQUENCE [LARGE SCALE GENOMIC DNA]</scope>
    <source>
        <strain evidence="3 4">HL-JVS1</strain>
    </source>
</reference>
<dbReference type="Gene3D" id="2.40.128.110">
    <property type="entry name" value="Lipid/polyisoprenoid-binding, YceI-like"/>
    <property type="match status" value="1"/>
</dbReference>
<dbReference type="NCBIfam" id="NF002994">
    <property type="entry name" value="PRK03757.1"/>
    <property type="match status" value="1"/>
</dbReference>
<dbReference type="EMBL" id="CP133548">
    <property type="protein sequence ID" value="WMS86243.1"/>
    <property type="molecule type" value="Genomic_DNA"/>
</dbReference>
<accession>A0AA51X5Q1</accession>
<dbReference type="SUPFAM" id="SSF101874">
    <property type="entry name" value="YceI-like"/>
    <property type="match status" value="1"/>
</dbReference>
<evidence type="ECO:0000256" key="1">
    <source>
        <dbReference type="SAM" id="SignalP"/>
    </source>
</evidence>
<dbReference type="SMART" id="SM00867">
    <property type="entry name" value="YceI"/>
    <property type="match status" value="1"/>
</dbReference>
<feature type="chain" id="PRO_5041285245" evidence="1">
    <location>
        <begin position="20"/>
        <end position="184"/>
    </location>
</feature>
<evidence type="ECO:0000313" key="3">
    <source>
        <dbReference type="EMBL" id="WMS86243.1"/>
    </source>
</evidence>
<dbReference type="InterPro" id="IPR036761">
    <property type="entry name" value="TTHA0802/YceI-like_sf"/>
</dbReference>
<sequence>MKKVVLATLLSLSFGVASAADYVIDSKGAHASVNFKVSHLGYSWLLGRFNTFEGTFNYDPAKIEESKVMVTIDTTSLDSNHAERDKHLKSDDFLDAGKFPKATFVSTKVADQGNGKLVVTGDFTMHGVTKSISIDAQLVGAGEDPWGGYRAGFSGTTKINMGDFNFKKNYGDVWLDLHIEGIRQ</sequence>